<dbReference type="AlphaFoldDB" id="A0A419V5M5"/>
<dbReference type="EMBL" id="RAPK01000007">
    <property type="protein sequence ID" value="RKD75285.1"/>
    <property type="molecule type" value="Genomic_DNA"/>
</dbReference>
<evidence type="ECO:0000313" key="2">
    <source>
        <dbReference type="EMBL" id="RKD75285.1"/>
    </source>
</evidence>
<keyword evidence="1" id="KW-0472">Membrane</keyword>
<protein>
    <submittedName>
        <fullName evidence="2">Uncharacterized protein</fullName>
    </submittedName>
</protein>
<keyword evidence="3" id="KW-1185">Reference proteome</keyword>
<feature type="transmembrane region" description="Helical" evidence="1">
    <location>
        <begin position="12"/>
        <end position="33"/>
    </location>
</feature>
<proteinExistence type="predicted"/>
<evidence type="ECO:0000313" key="3">
    <source>
        <dbReference type="Proteomes" id="UP000285120"/>
    </source>
</evidence>
<sequence length="70" mass="7889">MAPSYIMERVFNSTLFIGVISAVLANLILIDILHFQGDLALTILVLVFIFLMVFTAVKSIFFLLLDVVRQ</sequence>
<gene>
    <name evidence="2" type="ORF">ATL39_0984</name>
</gene>
<feature type="transmembrane region" description="Helical" evidence="1">
    <location>
        <begin position="39"/>
        <end position="65"/>
    </location>
</feature>
<name>A0A419V5M5_9BACL</name>
<dbReference type="Proteomes" id="UP000285120">
    <property type="component" value="Unassembled WGS sequence"/>
</dbReference>
<keyword evidence="1" id="KW-0812">Transmembrane</keyword>
<evidence type="ECO:0000256" key="1">
    <source>
        <dbReference type="SAM" id="Phobius"/>
    </source>
</evidence>
<reference evidence="2 3" key="1">
    <citation type="submission" date="2018-09" db="EMBL/GenBank/DDBJ databases">
        <title>Genomic Encyclopedia of Archaeal and Bacterial Type Strains, Phase II (KMG-II): from individual species to whole genera.</title>
        <authorList>
            <person name="Goeker M."/>
        </authorList>
    </citation>
    <scope>NUCLEOTIDE SEQUENCE [LARGE SCALE GENOMIC DNA]</scope>
    <source>
        <strain evidence="2 3">DSM 17008</strain>
    </source>
</reference>
<accession>A0A419V5M5</accession>
<comment type="caution">
    <text evidence="2">The sequence shown here is derived from an EMBL/GenBank/DDBJ whole genome shotgun (WGS) entry which is preliminary data.</text>
</comment>
<keyword evidence="1" id="KW-1133">Transmembrane helix</keyword>
<organism evidence="2 3">
    <name type="scientific">Sinobaca qinghaiensis</name>
    <dbReference type="NCBI Taxonomy" id="342944"/>
    <lineage>
        <taxon>Bacteria</taxon>
        <taxon>Bacillati</taxon>
        <taxon>Bacillota</taxon>
        <taxon>Bacilli</taxon>
        <taxon>Bacillales</taxon>
        <taxon>Sporolactobacillaceae</taxon>
        <taxon>Sinobaca</taxon>
    </lineage>
</organism>
<dbReference type="RefSeq" id="WP_120192175.1">
    <property type="nucleotide sequence ID" value="NZ_RAPK01000007.1"/>
</dbReference>